<gene>
    <name evidence="1" type="ORF">GGR00_001858</name>
</gene>
<organism evidence="1 2">
    <name type="scientific">Aminobacter aganoensis</name>
    <dbReference type="NCBI Taxonomy" id="83264"/>
    <lineage>
        <taxon>Bacteria</taxon>
        <taxon>Pseudomonadati</taxon>
        <taxon>Pseudomonadota</taxon>
        <taxon>Alphaproteobacteria</taxon>
        <taxon>Hyphomicrobiales</taxon>
        <taxon>Phyllobacteriaceae</taxon>
        <taxon>Aminobacter</taxon>
    </lineage>
</organism>
<dbReference type="EMBL" id="JACHOU010000003">
    <property type="protein sequence ID" value="MBB6354084.1"/>
    <property type="molecule type" value="Genomic_DNA"/>
</dbReference>
<name>A0A7X0F6N7_9HYPH</name>
<evidence type="ECO:0000313" key="1">
    <source>
        <dbReference type="EMBL" id="MBB6354084.1"/>
    </source>
</evidence>
<comment type="caution">
    <text evidence="1">The sequence shown here is derived from an EMBL/GenBank/DDBJ whole genome shotgun (WGS) entry which is preliminary data.</text>
</comment>
<sequence length="268" mass="30566">MSEKADKFSKELDELVERGDMLHMAMQHMCRPNEFKSQVEKAFGKDKVDGYFKKLPVFKSEYQGWFSKAQAVVKQILPDRLKDFNSFYEYTKIRKEITFENYMIRDALQGLTIRWGGEIQVDSSAAIPEFVQQLNIVKAARAALGSRLLELRSVLQADLFDSEVESAKALAKAGYLRAAGAICGVVIEKHLTQTCDSHGISIRKKHPGISDLNQLLRENDTITVPQWRFNQHLADIRNLCDHSKGREPTKEEIEDLLSGTEKILKTIF</sequence>
<protein>
    <recommendedName>
        <fullName evidence="3">HEPN domain-containing protein</fullName>
    </recommendedName>
</protein>
<reference evidence="1 2" key="1">
    <citation type="submission" date="2020-08" db="EMBL/GenBank/DDBJ databases">
        <title>Genomic Encyclopedia of Type Strains, Phase IV (KMG-IV): sequencing the most valuable type-strain genomes for metagenomic binning, comparative biology and taxonomic classification.</title>
        <authorList>
            <person name="Goeker M."/>
        </authorList>
    </citation>
    <scope>NUCLEOTIDE SEQUENCE [LARGE SCALE GENOMIC DNA]</scope>
    <source>
        <strain evidence="1 2">DSM 7051</strain>
    </source>
</reference>
<proteinExistence type="predicted"/>
<accession>A0A7X0F6N7</accession>
<keyword evidence="2" id="KW-1185">Reference proteome</keyword>
<evidence type="ECO:0000313" key="2">
    <source>
        <dbReference type="Proteomes" id="UP000536262"/>
    </source>
</evidence>
<dbReference type="AlphaFoldDB" id="A0A7X0F6N7"/>
<evidence type="ECO:0008006" key="3">
    <source>
        <dbReference type="Google" id="ProtNLM"/>
    </source>
</evidence>
<dbReference type="RefSeq" id="WP_210314979.1">
    <property type="nucleotide sequence ID" value="NZ_BAABEG010000001.1"/>
</dbReference>
<dbReference type="Proteomes" id="UP000536262">
    <property type="component" value="Unassembled WGS sequence"/>
</dbReference>